<keyword evidence="8" id="KW-1185">Reference proteome</keyword>
<feature type="domain" description="D-isomer specific 2-hydroxyacid dehydrogenase catalytic" evidence="5">
    <location>
        <begin position="50"/>
        <end position="333"/>
    </location>
</feature>
<dbReference type="SUPFAM" id="SSF51735">
    <property type="entry name" value="NAD(P)-binding Rossmann-fold domains"/>
    <property type="match status" value="1"/>
</dbReference>
<comment type="similarity">
    <text evidence="1 4">Belongs to the D-isomer specific 2-hydroxyacid dehydrogenase family.</text>
</comment>
<dbReference type="Pfam" id="PF02826">
    <property type="entry name" value="2-Hacid_dh_C"/>
    <property type="match status" value="1"/>
</dbReference>
<keyword evidence="3" id="KW-0520">NAD</keyword>
<sequence>MGSLDTTIPTYTVIQADELYPDDSIEQAIFTVKDSEKPFNVSYVQKNLSHSELRAKVDGISILKPDFTAADLELFPNLKLIVRMGVGYDRVDRVALAKRGVILSNLPDYGTGEIADHAISLALALRRGIILHHDSQRTTPSSLWSPIETPLVARIQGATFGILGIGLIGTAVALWAKAFGWNVLAYDLYAPNGIEKALGIERTRDIQELFRRSSTLSIHCPATPQTINLVGYDLLSLMPPGSIVIDTARGEVLDLDAAERCLKEAKLTGLGLDVAPNEPIPIQGFIHPLLQAYRDQAEWLRGRLVVSPHTAYHSPESLDDIRIKSAQVMRDVLISGLRMNIIAPPNVK</sequence>
<dbReference type="InterPro" id="IPR050418">
    <property type="entry name" value="D-iso_2-hydroxyacid_DH_PdxB"/>
</dbReference>
<organism evidence="7 8">
    <name type="scientific">Penicillium malachiteum</name>
    <dbReference type="NCBI Taxonomy" id="1324776"/>
    <lineage>
        <taxon>Eukaryota</taxon>
        <taxon>Fungi</taxon>
        <taxon>Dikarya</taxon>
        <taxon>Ascomycota</taxon>
        <taxon>Pezizomycotina</taxon>
        <taxon>Eurotiomycetes</taxon>
        <taxon>Eurotiomycetidae</taxon>
        <taxon>Eurotiales</taxon>
        <taxon>Aspergillaceae</taxon>
        <taxon>Penicillium</taxon>
    </lineage>
</organism>
<evidence type="ECO:0000256" key="3">
    <source>
        <dbReference type="ARBA" id="ARBA00023027"/>
    </source>
</evidence>
<dbReference type="GO" id="GO:0016616">
    <property type="term" value="F:oxidoreductase activity, acting on the CH-OH group of donors, NAD or NADP as acceptor"/>
    <property type="evidence" value="ECO:0007669"/>
    <property type="project" value="InterPro"/>
</dbReference>
<feature type="domain" description="D-isomer specific 2-hydroxyacid dehydrogenase NAD-binding" evidence="6">
    <location>
        <begin position="120"/>
        <end position="311"/>
    </location>
</feature>
<name>A0AAD6HTH9_9EURO</name>
<evidence type="ECO:0000256" key="4">
    <source>
        <dbReference type="RuleBase" id="RU003719"/>
    </source>
</evidence>
<evidence type="ECO:0000313" key="8">
    <source>
        <dbReference type="Proteomes" id="UP001215712"/>
    </source>
</evidence>
<evidence type="ECO:0000259" key="5">
    <source>
        <dbReference type="Pfam" id="PF00389"/>
    </source>
</evidence>
<evidence type="ECO:0000313" key="7">
    <source>
        <dbReference type="EMBL" id="KAJ5733964.1"/>
    </source>
</evidence>
<dbReference type="SUPFAM" id="SSF52283">
    <property type="entry name" value="Formate/glycerate dehydrogenase catalytic domain-like"/>
    <property type="match status" value="1"/>
</dbReference>
<dbReference type="InterPro" id="IPR006139">
    <property type="entry name" value="D-isomer_2_OHA_DH_cat_dom"/>
</dbReference>
<dbReference type="AlphaFoldDB" id="A0AAD6HTH9"/>
<evidence type="ECO:0000259" key="6">
    <source>
        <dbReference type="Pfam" id="PF02826"/>
    </source>
</evidence>
<keyword evidence="2 4" id="KW-0560">Oxidoreductase</keyword>
<dbReference type="InterPro" id="IPR036291">
    <property type="entry name" value="NAD(P)-bd_dom_sf"/>
</dbReference>
<dbReference type="EMBL" id="JAQJAN010000003">
    <property type="protein sequence ID" value="KAJ5733964.1"/>
    <property type="molecule type" value="Genomic_DNA"/>
</dbReference>
<accession>A0AAD6HTH9</accession>
<reference evidence="7" key="1">
    <citation type="journal article" date="2023" name="IMA Fungus">
        <title>Comparative genomic study of the Penicillium genus elucidates a diverse pangenome and 15 lateral gene transfer events.</title>
        <authorList>
            <person name="Petersen C."/>
            <person name="Sorensen T."/>
            <person name="Nielsen M.R."/>
            <person name="Sondergaard T.E."/>
            <person name="Sorensen J.L."/>
            <person name="Fitzpatrick D.A."/>
            <person name="Frisvad J.C."/>
            <person name="Nielsen K.L."/>
        </authorList>
    </citation>
    <scope>NUCLEOTIDE SEQUENCE</scope>
    <source>
        <strain evidence="7">IBT 17514</strain>
    </source>
</reference>
<dbReference type="PANTHER" id="PTHR43761">
    <property type="entry name" value="D-ISOMER SPECIFIC 2-HYDROXYACID DEHYDROGENASE FAMILY PROTEIN (AFU_ORTHOLOGUE AFUA_1G13630)"/>
    <property type="match status" value="1"/>
</dbReference>
<evidence type="ECO:0000256" key="2">
    <source>
        <dbReference type="ARBA" id="ARBA00023002"/>
    </source>
</evidence>
<dbReference type="Proteomes" id="UP001215712">
    <property type="component" value="Unassembled WGS sequence"/>
</dbReference>
<protein>
    <submittedName>
        <fullName evidence="7">C-terminal-binding protein</fullName>
    </submittedName>
</protein>
<dbReference type="Pfam" id="PF00389">
    <property type="entry name" value="2-Hacid_dh"/>
    <property type="match status" value="1"/>
</dbReference>
<dbReference type="InterPro" id="IPR006140">
    <property type="entry name" value="D-isomer_DH_NAD-bd"/>
</dbReference>
<evidence type="ECO:0000256" key="1">
    <source>
        <dbReference type="ARBA" id="ARBA00005854"/>
    </source>
</evidence>
<dbReference type="GO" id="GO:0051287">
    <property type="term" value="F:NAD binding"/>
    <property type="evidence" value="ECO:0007669"/>
    <property type="project" value="InterPro"/>
</dbReference>
<dbReference type="PANTHER" id="PTHR43761:SF1">
    <property type="entry name" value="D-ISOMER SPECIFIC 2-HYDROXYACID DEHYDROGENASE CATALYTIC DOMAIN-CONTAINING PROTEIN-RELATED"/>
    <property type="match status" value="1"/>
</dbReference>
<comment type="caution">
    <text evidence="7">The sequence shown here is derived from an EMBL/GenBank/DDBJ whole genome shotgun (WGS) entry which is preliminary data.</text>
</comment>
<reference evidence="7" key="2">
    <citation type="submission" date="2023-01" db="EMBL/GenBank/DDBJ databases">
        <authorList>
            <person name="Petersen C."/>
        </authorList>
    </citation>
    <scope>NUCLEOTIDE SEQUENCE</scope>
    <source>
        <strain evidence="7">IBT 17514</strain>
    </source>
</reference>
<dbReference type="Gene3D" id="3.40.50.720">
    <property type="entry name" value="NAD(P)-binding Rossmann-like Domain"/>
    <property type="match status" value="2"/>
</dbReference>
<gene>
    <name evidence="7" type="ORF">N7493_002750</name>
</gene>
<proteinExistence type="inferred from homology"/>